<dbReference type="PROSITE" id="PS50280">
    <property type="entry name" value="SET"/>
    <property type="match status" value="2"/>
</dbReference>
<feature type="domain" description="SET" evidence="5">
    <location>
        <begin position="210"/>
        <end position="321"/>
    </location>
</feature>
<dbReference type="OrthoDB" id="308383at2759"/>
<comment type="caution">
    <text evidence="7">The sequence shown here is derived from an EMBL/GenBank/DDBJ whole genome shotgun (WGS) entry which is preliminary data.</text>
</comment>
<protein>
    <recommendedName>
        <fullName evidence="9">Histone methyltransferase</fullName>
    </recommendedName>
</protein>
<evidence type="ECO:0000259" key="5">
    <source>
        <dbReference type="PROSITE" id="PS50280"/>
    </source>
</evidence>
<feature type="compositionally biased region" description="Low complexity" evidence="4">
    <location>
        <begin position="200"/>
        <end position="210"/>
    </location>
</feature>
<proteinExistence type="predicted"/>
<dbReference type="Pfam" id="PF00856">
    <property type="entry name" value="SET"/>
    <property type="match status" value="2"/>
</dbReference>
<dbReference type="PANTHER" id="PTHR12350">
    <property type="entry name" value="HISTONE-LYSINE N-METHYLTRANSFERASE-RELATED"/>
    <property type="match status" value="1"/>
</dbReference>
<dbReference type="SMART" id="SM00508">
    <property type="entry name" value="PostSET"/>
    <property type="match status" value="2"/>
</dbReference>
<keyword evidence="3" id="KW-0949">S-adenosyl-L-methionine</keyword>
<keyword evidence="1" id="KW-0489">Methyltransferase</keyword>
<dbReference type="InterPro" id="IPR001214">
    <property type="entry name" value="SET_dom"/>
</dbReference>
<dbReference type="GO" id="GO:0008168">
    <property type="term" value="F:methyltransferase activity"/>
    <property type="evidence" value="ECO:0007669"/>
    <property type="project" value="UniProtKB-KW"/>
</dbReference>
<evidence type="ECO:0000313" key="8">
    <source>
        <dbReference type="Proteomes" id="UP000613740"/>
    </source>
</evidence>
<organism evidence="7 8">
    <name type="scientific">Chlamydomonas schloesseri</name>
    <dbReference type="NCBI Taxonomy" id="2026947"/>
    <lineage>
        <taxon>Eukaryota</taxon>
        <taxon>Viridiplantae</taxon>
        <taxon>Chlorophyta</taxon>
        <taxon>core chlorophytes</taxon>
        <taxon>Chlorophyceae</taxon>
        <taxon>CS clade</taxon>
        <taxon>Chlamydomonadales</taxon>
        <taxon>Chlamydomonadaceae</taxon>
        <taxon>Chlamydomonas</taxon>
    </lineage>
</organism>
<dbReference type="PROSITE" id="PS50868">
    <property type="entry name" value="POST_SET"/>
    <property type="match status" value="2"/>
</dbReference>
<dbReference type="SUPFAM" id="SSF82199">
    <property type="entry name" value="SET domain"/>
    <property type="match status" value="2"/>
</dbReference>
<feature type="domain" description="Post-SET" evidence="6">
    <location>
        <begin position="129"/>
        <end position="145"/>
    </location>
</feature>
<reference evidence="7" key="1">
    <citation type="journal article" date="2020" name="bioRxiv">
        <title>Comparative genomics of Chlamydomonas.</title>
        <authorList>
            <person name="Craig R.J."/>
            <person name="Hasan A.R."/>
            <person name="Ness R.W."/>
            <person name="Keightley P.D."/>
        </authorList>
    </citation>
    <scope>NUCLEOTIDE SEQUENCE</scope>
    <source>
        <strain evidence="7">CCAP 11/173</strain>
    </source>
</reference>
<dbReference type="Proteomes" id="UP000613740">
    <property type="component" value="Unassembled WGS sequence"/>
</dbReference>
<feature type="domain" description="SET" evidence="5">
    <location>
        <begin position="4"/>
        <end position="119"/>
    </location>
</feature>
<dbReference type="PANTHER" id="PTHR12350:SF19">
    <property type="entry name" value="SET DOMAIN-CONTAINING PROTEIN"/>
    <property type="match status" value="1"/>
</dbReference>
<dbReference type="InterPro" id="IPR046341">
    <property type="entry name" value="SET_dom_sf"/>
</dbReference>
<evidence type="ECO:0000256" key="1">
    <source>
        <dbReference type="ARBA" id="ARBA00022603"/>
    </source>
</evidence>
<dbReference type="EMBL" id="JAEHOD010000089">
    <property type="protein sequence ID" value="KAG2428895.1"/>
    <property type="molecule type" value="Genomic_DNA"/>
</dbReference>
<evidence type="ECO:0000313" key="7">
    <source>
        <dbReference type="EMBL" id="KAG2428895.1"/>
    </source>
</evidence>
<dbReference type="SMART" id="SM00317">
    <property type="entry name" value="SET"/>
    <property type="match status" value="1"/>
</dbReference>
<evidence type="ECO:0000259" key="6">
    <source>
        <dbReference type="PROSITE" id="PS50868"/>
    </source>
</evidence>
<gene>
    <name evidence="7" type="ORF">HYH02_014217</name>
</gene>
<dbReference type="Gene3D" id="2.170.270.10">
    <property type="entry name" value="SET domain"/>
    <property type="match status" value="2"/>
</dbReference>
<dbReference type="InterPro" id="IPR053201">
    <property type="entry name" value="Flavunoidine_N-MTase"/>
</dbReference>
<keyword evidence="2" id="KW-0808">Transferase</keyword>
<evidence type="ECO:0000256" key="3">
    <source>
        <dbReference type="ARBA" id="ARBA00022691"/>
    </source>
</evidence>
<evidence type="ECO:0008006" key="9">
    <source>
        <dbReference type="Google" id="ProtNLM"/>
    </source>
</evidence>
<evidence type="ECO:0000256" key="2">
    <source>
        <dbReference type="ARBA" id="ARBA00022679"/>
    </source>
</evidence>
<feature type="region of interest" description="Disordered" evidence="4">
    <location>
        <begin position="176"/>
        <end position="210"/>
    </location>
</feature>
<accession>A0A835SY21</accession>
<dbReference type="InterPro" id="IPR003616">
    <property type="entry name" value="Post-SET_dom"/>
</dbReference>
<dbReference type="GO" id="GO:0032259">
    <property type="term" value="P:methylation"/>
    <property type="evidence" value="ECO:0007669"/>
    <property type="project" value="UniProtKB-KW"/>
</dbReference>
<feature type="domain" description="Post-SET" evidence="6">
    <location>
        <begin position="334"/>
        <end position="350"/>
    </location>
</feature>
<keyword evidence="8" id="KW-1185">Reference proteome</keyword>
<sequence length="396" mass="43201">MLHDLIELREISKYGEGHKSLFAKADLPAGTCVWWYGEDDVALLCYSRKQIQAHGQRDTLCRFSYMVGHDLYGSTLTPGEDPAWNFNHGCDGNCWYDGDDRVVTKRHVAAGEEITYDYSLTETEASMHAGMVCMCGSARCRGVLDFSTYRDPDWVADNAGHTSSYIAAKTREVGWHHPGVAPGRKLPPRQDPGAAGDDGQQQPVRQPQPQECEAARAAVERGEVPLGLFALRPLARGEVLLYFGGKVVGRGEVLKVQRRTPTMHFIQVAPALWMVPIPGAGSESPDYINHSCDPCCGMLDSVTVVAMRDIAEGEELTIDYGSVMDESIEDTGLESFDCTCGAANCRRRVTPRDYQLPSVRQRCAGHFPPYMRARLAAVEAAEVAAEAAGAAAGGGR</sequence>
<dbReference type="AlphaFoldDB" id="A0A835SY21"/>
<name>A0A835SY21_9CHLO</name>
<evidence type="ECO:0000256" key="4">
    <source>
        <dbReference type="SAM" id="MobiDB-lite"/>
    </source>
</evidence>